<dbReference type="InterPro" id="IPR001173">
    <property type="entry name" value="Glyco_trans_2-like"/>
</dbReference>
<evidence type="ECO:0000256" key="19">
    <source>
        <dbReference type="ARBA" id="ARBA00052209"/>
    </source>
</evidence>
<dbReference type="GO" id="GO:0000139">
    <property type="term" value="C:Golgi membrane"/>
    <property type="evidence" value="ECO:0007669"/>
    <property type="project" value="UniProtKB-SubCell"/>
</dbReference>
<dbReference type="UniPathway" id="UPA00378"/>
<dbReference type="EC" id="2.4.1.-" evidence="20"/>
<evidence type="ECO:0000256" key="3">
    <source>
        <dbReference type="ARBA" id="ARBA00004922"/>
    </source>
</evidence>
<comment type="subcellular location">
    <subcellularLocation>
        <location evidence="2 20">Golgi apparatus membrane</location>
        <topology evidence="2 20">Single-pass type II membrane protein</topology>
    </subcellularLocation>
</comment>
<dbReference type="OrthoDB" id="6159198at2759"/>
<evidence type="ECO:0000256" key="13">
    <source>
        <dbReference type="ARBA" id="ARBA00023034"/>
    </source>
</evidence>
<evidence type="ECO:0000256" key="7">
    <source>
        <dbReference type="ARBA" id="ARBA00022679"/>
    </source>
</evidence>
<dbReference type="Pfam" id="PF00652">
    <property type="entry name" value="Ricin_B_lectin"/>
    <property type="match status" value="1"/>
</dbReference>
<keyword evidence="14" id="KW-0472">Membrane</keyword>
<comment type="caution">
    <text evidence="22">The sequence shown here is derived from an EMBL/GenBank/DDBJ whole genome shotgun (WGS) entry which is preliminary data.</text>
</comment>
<dbReference type="GO" id="GO:0004653">
    <property type="term" value="F:polypeptide N-acetylgalactosaminyltransferase activity"/>
    <property type="evidence" value="ECO:0007669"/>
    <property type="project" value="UniProtKB-EC"/>
</dbReference>
<feature type="domain" description="Ricin B lectin" evidence="21">
    <location>
        <begin position="453"/>
        <end position="582"/>
    </location>
</feature>
<keyword evidence="10 20" id="KW-0430">Lectin</keyword>
<dbReference type="EMBL" id="VIIS01001664">
    <property type="protein sequence ID" value="KAF0294753.1"/>
    <property type="molecule type" value="Genomic_DNA"/>
</dbReference>
<dbReference type="GO" id="GO:0006493">
    <property type="term" value="P:protein O-linked glycosylation"/>
    <property type="evidence" value="ECO:0007669"/>
    <property type="project" value="TreeGrafter"/>
</dbReference>
<keyword evidence="15 20" id="KW-1015">Disulfide bond</keyword>
<name>A0A6A4VMA8_AMPAM</name>
<dbReference type="PANTHER" id="PTHR11675:SF134">
    <property type="entry name" value="N-ACETYLGALACTOSAMINYLTRANSFERASE 4-RELATED"/>
    <property type="match status" value="1"/>
</dbReference>
<comment type="cofactor">
    <cofactor evidence="1 20">
        <name>Mn(2+)</name>
        <dbReference type="ChEBI" id="CHEBI:29035"/>
    </cofactor>
</comment>
<dbReference type="AlphaFoldDB" id="A0A6A4VMA8"/>
<evidence type="ECO:0000256" key="15">
    <source>
        <dbReference type="ARBA" id="ARBA00023157"/>
    </source>
</evidence>
<keyword evidence="12" id="KW-1133">Transmembrane helix</keyword>
<evidence type="ECO:0000313" key="22">
    <source>
        <dbReference type="EMBL" id="KAF0294753.1"/>
    </source>
</evidence>
<evidence type="ECO:0000256" key="20">
    <source>
        <dbReference type="RuleBase" id="RU361242"/>
    </source>
</evidence>
<dbReference type="InterPro" id="IPR000772">
    <property type="entry name" value="Ricin_B_lectin"/>
</dbReference>
<evidence type="ECO:0000256" key="2">
    <source>
        <dbReference type="ARBA" id="ARBA00004323"/>
    </source>
</evidence>
<evidence type="ECO:0000256" key="18">
    <source>
        <dbReference type="ARBA" id="ARBA00050905"/>
    </source>
</evidence>
<keyword evidence="13 20" id="KW-0333">Golgi apparatus</keyword>
<evidence type="ECO:0000256" key="6">
    <source>
        <dbReference type="ARBA" id="ARBA00022676"/>
    </source>
</evidence>
<dbReference type="SUPFAM" id="SSF50370">
    <property type="entry name" value="Ricin B-like lectins"/>
    <property type="match status" value="1"/>
</dbReference>
<dbReference type="CDD" id="cd23439">
    <property type="entry name" value="beta-trefoil_Ricin_GALNT10-like"/>
    <property type="match status" value="1"/>
</dbReference>
<evidence type="ECO:0000256" key="1">
    <source>
        <dbReference type="ARBA" id="ARBA00001936"/>
    </source>
</evidence>
<dbReference type="GO" id="GO:0030246">
    <property type="term" value="F:carbohydrate binding"/>
    <property type="evidence" value="ECO:0007669"/>
    <property type="project" value="UniProtKB-KW"/>
</dbReference>
<evidence type="ECO:0000259" key="21">
    <source>
        <dbReference type="SMART" id="SM00458"/>
    </source>
</evidence>
<evidence type="ECO:0000313" key="23">
    <source>
        <dbReference type="Proteomes" id="UP000440578"/>
    </source>
</evidence>
<dbReference type="InterPro" id="IPR045885">
    <property type="entry name" value="GalNAc-T"/>
</dbReference>
<proteinExistence type="inferred from homology"/>
<comment type="similarity">
    <text evidence="4 20">Belongs to the glycosyltransferase 2 family. GalNAc-T subfamily.</text>
</comment>
<comment type="pathway">
    <text evidence="3 20">Protein modification; protein glycosylation.</text>
</comment>
<keyword evidence="11" id="KW-0735">Signal-anchor</keyword>
<protein>
    <recommendedName>
        <fullName evidence="5 20">Polypeptide N-acetylgalactosaminyltransferase</fullName>
        <ecNumber evidence="20">2.4.1.-</ecNumber>
    </recommendedName>
    <alternativeName>
        <fullName evidence="20">Protein-UDP acetylgalactosaminyltransferase</fullName>
    </alternativeName>
</protein>
<dbReference type="InterPro" id="IPR029044">
    <property type="entry name" value="Nucleotide-diphossugar_trans"/>
</dbReference>
<dbReference type="SMART" id="SM00458">
    <property type="entry name" value="RICIN"/>
    <property type="match status" value="1"/>
</dbReference>
<dbReference type="InterPro" id="IPR035992">
    <property type="entry name" value="Ricin_B-like_lectins"/>
</dbReference>
<dbReference type="Proteomes" id="UP000440578">
    <property type="component" value="Unassembled WGS sequence"/>
</dbReference>
<keyword evidence="9" id="KW-0479">Metal-binding</keyword>
<evidence type="ECO:0000256" key="17">
    <source>
        <dbReference type="ARBA" id="ARBA00023211"/>
    </source>
</evidence>
<keyword evidence="6 20" id="KW-0328">Glycosyltransferase</keyword>
<accession>A0A6A4VMA8</accession>
<dbReference type="Pfam" id="PF00535">
    <property type="entry name" value="Glycos_transf_2"/>
    <property type="match status" value="1"/>
</dbReference>
<dbReference type="Gene3D" id="2.80.10.50">
    <property type="match status" value="1"/>
</dbReference>
<organism evidence="22 23">
    <name type="scientific">Amphibalanus amphitrite</name>
    <name type="common">Striped barnacle</name>
    <name type="synonym">Balanus amphitrite</name>
    <dbReference type="NCBI Taxonomy" id="1232801"/>
    <lineage>
        <taxon>Eukaryota</taxon>
        <taxon>Metazoa</taxon>
        <taxon>Ecdysozoa</taxon>
        <taxon>Arthropoda</taxon>
        <taxon>Crustacea</taxon>
        <taxon>Multicrustacea</taxon>
        <taxon>Cirripedia</taxon>
        <taxon>Thoracica</taxon>
        <taxon>Thoracicalcarea</taxon>
        <taxon>Balanomorpha</taxon>
        <taxon>Balanoidea</taxon>
        <taxon>Balanidae</taxon>
        <taxon>Amphibalaninae</taxon>
        <taxon>Amphibalanus</taxon>
    </lineage>
</organism>
<evidence type="ECO:0000256" key="14">
    <source>
        <dbReference type="ARBA" id="ARBA00023136"/>
    </source>
</evidence>
<evidence type="ECO:0000256" key="11">
    <source>
        <dbReference type="ARBA" id="ARBA00022968"/>
    </source>
</evidence>
<keyword evidence="7 20" id="KW-0808">Transferase</keyword>
<dbReference type="PANTHER" id="PTHR11675">
    <property type="entry name" value="N-ACETYLGALACTOSAMINYLTRANSFERASE"/>
    <property type="match status" value="1"/>
</dbReference>
<reference evidence="22 23" key="1">
    <citation type="submission" date="2019-07" db="EMBL/GenBank/DDBJ databases">
        <title>Draft genome assembly of a fouling barnacle, Amphibalanus amphitrite (Darwin, 1854): The first reference genome for Thecostraca.</title>
        <authorList>
            <person name="Kim W."/>
        </authorList>
    </citation>
    <scope>NUCLEOTIDE SEQUENCE [LARGE SCALE GENOMIC DNA]</scope>
    <source>
        <strain evidence="22">SNU_AA5</strain>
        <tissue evidence="22">Soma without cirri and trophi</tissue>
    </source>
</reference>
<evidence type="ECO:0000256" key="16">
    <source>
        <dbReference type="ARBA" id="ARBA00023180"/>
    </source>
</evidence>
<evidence type="ECO:0000256" key="4">
    <source>
        <dbReference type="ARBA" id="ARBA00005680"/>
    </source>
</evidence>
<dbReference type="PROSITE" id="PS50231">
    <property type="entry name" value="RICIN_B_LECTIN"/>
    <property type="match status" value="1"/>
</dbReference>
<comment type="catalytic activity">
    <reaction evidence="19">
        <text>L-seryl-[protein] + UDP-N-acetyl-alpha-D-galactosamine = a 3-O-[N-acetyl-alpha-D-galactosaminyl]-L-seryl-[protein] + UDP + H(+)</text>
        <dbReference type="Rhea" id="RHEA:23956"/>
        <dbReference type="Rhea" id="RHEA-COMP:9863"/>
        <dbReference type="Rhea" id="RHEA-COMP:12788"/>
        <dbReference type="ChEBI" id="CHEBI:15378"/>
        <dbReference type="ChEBI" id="CHEBI:29999"/>
        <dbReference type="ChEBI" id="CHEBI:53604"/>
        <dbReference type="ChEBI" id="CHEBI:58223"/>
        <dbReference type="ChEBI" id="CHEBI:67138"/>
        <dbReference type="EC" id="2.4.1.41"/>
    </reaction>
</comment>
<evidence type="ECO:0000256" key="8">
    <source>
        <dbReference type="ARBA" id="ARBA00022692"/>
    </source>
</evidence>
<keyword evidence="8" id="KW-0812">Transmembrane</keyword>
<evidence type="ECO:0000256" key="10">
    <source>
        <dbReference type="ARBA" id="ARBA00022734"/>
    </source>
</evidence>
<dbReference type="SUPFAM" id="SSF53448">
    <property type="entry name" value="Nucleotide-diphospho-sugar transferases"/>
    <property type="match status" value="1"/>
</dbReference>
<dbReference type="FunFam" id="3.90.550.10:FF:000029">
    <property type="entry name" value="Polypeptide N-acetylgalactosaminyltransferase"/>
    <property type="match status" value="1"/>
</dbReference>
<dbReference type="CDD" id="cd02510">
    <property type="entry name" value="pp-GalNAc-T"/>
    <property type="match status" value="1"/>
</dbReference>
<evidence type="ECO:0000256" key="5">
    <source>
        <dbReference type="ARBA" id="ARBA00012644"/>
    </source>
</evidence>
<dbReference type="Gene3D" id="3.90.550.10">
    <property type="entry name" value="Spore Coat Polysaccharide Biosynthesis Protein SpsA, Chain A"/>
    <property type="match status" value="1"/>
</dbReference>
<dbReference type="GO" id="GO:0046872">
    <property type="term" value="F:metal ion binding"/>
    <property type="evidence" value="ECO:0007669"/>
    <property type="project" value="UniProtKB-KW"/>
</dbReference>
<keyword evidence="16" id="KW-0325">Glycoprotein</keyword>
<comment type="catalytic activity">
    <reaction evidence="18">
        <text>L-threonyl-[protein] + UDP-N-acetyl-alpha-D-galactosamine = a 3-O-[N-acetyl-alpha-D-galactosaminyl]-L-threonyl-[protein] + UDP + H(+)</text>
        <dbReference type="Rhea" id="RHEA:52424"/>
        <dbReference type="Rhea" id="RHEA-COMP:11060"/>
        <dbReference type="Rhea" id="RHEA-COMP:11689"/>
        <dbReference type="ChEBI" id="CHEBI:15378"/>
        <dbReference type="ChEBI" id="CHEBI:30013"/>
        <dbReference type="ChEBI" id="CHEBI:58223"/>
        <dbReference type="ChEBI" id="CHEBI:67138"/>
        <dbReference type="ChEBI" id="CHEBI:87075"/>
        <dbReference type="EC" id="2.4.1.41"/>
    </reaction>
</comment>
<gene>
    <name evidence="22" type="primary">pgant6_1</name>
    <name evidence="22" type="ORF">FJT64_000729</name>
</gene>
<evidence type="ECO:0000256" key="9">
    <source>
        <dbReference type="ARBA" id="ARBA00022723"/>
    </source>
</evidence>
<evidence type="ECO:0000256" key="12">
    <source>
        <dbReference type="ARBA" id="ARBA00022989"/>
    </source>
</evidence>
<keyword evidence="17 20" id="KW-0464">Manganese</keyword>
<sequence length="594" mass="68926">MSLRRMIAAVRGRRSLWTLLRLLVIGCVTAALLVAIRRAAQHKRLKDILRLQNSPFQENGYWERFTPEEIRQMKRIDWHDQEQIKRDAERQGPGERGQSFALPPDLEAQKDKLYKVNGFNALASDQISLNRSLSDIRHPNVIVPFHNEHLSTLLRTAASLINRAPRHLLREVLLVDDASTKEHAKAPYLDDLVERMFHGVVRVIHLPRRSGLITARLAGARRATSDVLIFIDSHCEAAVNYLPPLLEPIAFDKRTCVCPFIDVIDYENFQYRAQDEGARGAFDWEFFYKRLDLLPSDKANMPEPFASPVMAGGLFAISRDFFWELGGYDPELDIWGGEQYELSFKIWMCGGQMVDAPCSRIGHIYRKFAPFPNPRKDDFVAKNYRRVAEVWMDEYAQHLYRRRPHYKKVDPGDLAPQRAIRERLHCKSFKWFMETVAFDLVKKYPPVEPDDYAHGEIRSVADPTLCVDTRFKPHSERFGLEKCMKDEPGLGGEQTFHLSWRKDIRAGQRAMCWDVPGGDQQAPVFVWDCHGQMGNQYWLYDTKHQWIVHAGSRRCLDGSVAQREVYVSHCDTKSVTQRWAWEHFNATELAKLRY</sequence>
<dbReference type="FunFam" id="2.80.10.50:FF:000011">
    <property type="entry name" value="Polypeptide N-acetylgalactosaminyltransferase"/>
    <property type="match status" value="1"/>
</dbReference>
<keyword evidence="23" id="KW-1185">Reference proteome</keyword>